<comment type="function">
    <text evidence="1">Methylates the class 1 translation termination release factors RF1/PrfA and RF2/PrfB on the glutamine residue of the universally conserved GGQ motif.</text>
</comment>
<dbReference type="Gene3D" id="3.40.50.150">
    <property type="entry name" value="Vaccinia Virus protein VP39"/>
    <property type="match status" value="1"/>
</dbReference>
<comment type="catalytic activity">
    <reaction evidence="1">
        <text>L-glutaminyl-[peptide chain release factor] + S-adenosyl-L-methionine = N(5)-methyl-L-glutaminyl-[peptide chain release factor] + S-adenosyl-L-homocysteine + H(+)</text>
        <dbReference type="Rhea" id="RHEA:42896"/>
        <dbReference type="Rhea" id="RHEA-COMP:10271"/>
        <dbReference type="Rhea" id="RHEA-COMP:10272"/>
        <dbReference type="ChEBI" id="CHEBI:15378"/>
        <dbReference type="ChEBI" id="CHEBI:30011"/>
        <dbReference type="ChEBI" id="CHEBI:57856"/>
        <dbReference type="ChEBI" id="CHEBI:59789"/>
        <dbReference type="ChEBI" id="CHEBI:61891"/>
        <dbReference type="EC" id="2.1.1.297"/>
    </reaction>
</comment>
<dbReference type="InterPro" id="IPR050320">
    <property type="entry name" value="N5-glutamine_MTase"/>
</dbReference>
<keyword evidence="1 3" id="KW-0489">Methyltransferase</keyword>
<evidence type="ECO:0000313" key="3">
    <source>
        <dbReference type="EMBL" id="MBC5709987.1"/>
    </source>
</evidence>
<accession>A0ABR7H9X1</accession>
<dbReference type="InterPro" id="IPR002052">
    <property type="entry name" value="DNA_methylase_N6_adenine_CS"/>
</dbReference>
<dbReference type="InterPro" id="IPR029063">
    <property type="entry name" value="SAM-dependent_MTases_sf"/>
</dbReference>
<evidence type="ECO:0000313" key="4">
    <source>
        <dbReference type="Proteomes" id="UP000634672"/>
    </source>
</evidence>
<comment type="caution">
    <text evidence="3">The sequence shown here is derived from an EMBL/GenBank/DDBJ whole genome shotgun (WGS) entry which is preliminary data.</text>
</comment>
<dbReference type="PANTHER" id="PTHR18895:SF74">
    <property type="entry name" value="MTRF1L RELEASE FACTOR GLUTAMINE METHYLTRANSFERASE"/>
    <property type="match status" value="1"/>
</dbReference>
<dbReference type="EC" id="2.1.1.297" evidence="1"/>
<dbReference type="GO" id="GO:0032259">
    <property type="term" value="P:methylation"/>
    <property type="evidence" value="ECO:0007669"/>
    <property type="project" value="UniProtKB-KW"/>
</dbReference>
<organism evidence="3 4">
    <name type="scientific">Hungatella hominis</name>
    <dbReference type="NCBI Taxonomy" id="2763050"/>
    <lineage>
        <taxon>Bacteria</taxon>
        <taxon>Bacillati</taxon>
        <taxon>Bacillota</taxon>
        <taxon>Clostridia</taxon>
        <taxon>Lachnospirales</taxon>
        <taxon>Lachnospiraceae</taxon>
        <taxon>Hungatella</taxon>
    </lineage>
</organism>
<dbReference type="PANTHER" id="PTHR18895">
    <property type="entry name" value="HEMK METHYLTRANSFERASE"/>
    <property type="match status" value="1"/>
</dbReference>
<proteinExistence type="inferred from homology"/>
<keyword evidence="1" id="KW-0808">Transferase</keyword>
<comment type="similarity">
    <text evidence="1">Belongs to the protein N5-glutamine methyltransferase family. PrmC subfamily.</text>
</comment>
<evidence type="ECO:0000256" key="1">
    <source>
        <dbReference type="HAMAP-Rule" id="MF_02126"/>
    </source>
</evidence>
<name>A0ABR7H9X1_9FIRM</name>
<dbReference type="EMBL" id="JACOPB010000009">
    <property type="protein sequence ID" value="MBC5709987.1"/>
    <property type="molecule type" value="Genomic_DNA"/>
</dbReference>
<protein>
    <recommendedName>
        <fullName evidence="1">Release factor glutamine methyltransferase</fullName>
        <shortName evidence="1">RF MTase</shortName>
        <ecNumber evidence="1">2.1.1.297</ecNumber>
    </recommendedName>
    <alternativeName>
        <fullName evidence="1">N5-glutamine methyltransferase PrmC</fullName>
    </alternativeName>
    <alternativeName>
        <fullName evidence="1">Protein-(glutamine-N5) MTase PrmC</fullName>
    </alternativeName>
    <alternativeName>
        <fullName evidence="1">Protein-glutamine N-methyltransferase PrmC</fullName>
    </alternativeName>
</protein>
<dbReference type="Pfam" id="PF17827">
    <property type="entry name" value="PrmC_N"/>
    <property type="match status" value="1"/>
</dbReference>
<dbReference type="InterPro" id="IPR019874">
    <property type="entry name" value="RF_methyltr_PrmC"/>
</dbReference>
<gene>
    <name evidence="1" type="primary">prmC</name>
    <name evidence="3" type="ORF">H8S75_18675</name>
</gene>
<sequence>MKLTLQALWNEGTERLKLSGIGEAELDAKYLLFEAFHTDMVHFLMHRNDEVKDEDSVKRAVADYRAMIEKRSERIPLQHITGSREFMGLEFSVNEHVLIPRQDTETLVEQVLKDYKGKNPVVLDLCTGSGCIGGSLSILGGFSDVTLADISLEALKVAEENARELMQAKWNSVRVTAECRQENPWRLEVSAGLAEGADEKGSVQKITLAESDLFSAFSGRRFDVIVSNPPYIPSRVIEELEPEVRDHEPRLALDGMADGLYFYRRLAAECGSYLNPGGTVYFEIGYDQGQAVSGLLREAGFRGVFVYQDAPGLDRVVRGTMVLKSINAKLPEM</sequence>
<dbReference type="InterPro" id="IPR040758">
    <property type="entry name" value="PrmC_N"/>
</dbReference>
<feature type="binding site" evidence="1">
    <location>
        <position position="228"/>
    </location>
    <ligand>
        <name>S-adenosyl-L-methionine</name>
        <dbReference type="ChEBI" id="CHEBI:59789"/>
    </ligand>
</feature>
<dbReference type="Proteomes" id="UP000634672">
    <property type="component" value="Unassembled WGS sequence"/>
</dbReference>
<feature type="binding site" evidence="1">
    <location>
        <position position="149"/>
    </location>
    <ligand>
        <name>S-adenosyl-L-methionine</name>
        <dbReference type="ChEBI" id="CHEBI:59789"/>
    </ligand>
</feature>
<comment type="caution">
    <text evidence="1">Lacks conserved residue(s) required for the propagation of feature annotation.</text>
</comment>
<dbReference type="GO" id="GO:0008168">
    <property type="term" value="F:methyltransferase activity"/>
    <property type="evidence" value="ECO:0007669"/>
    <property type="project" value="UniProtKB-KW"/>
</dbReference>
<keyword evidence="4" id="KW-1185">Reference proteome</keyword>
<dbReference type="HAMAP" id="MF_02126">
    <property type="entry name" value="RF_methyltr_PrmC"/>
    <property type="match status" value="1"/>
</dbReference>
<feature type="domain" description="Release factor glutamine methyltransferase N-terminal" evidence="2">
    <location>
        <begin position="8"/>
        <end position="82"/>
    </location>
</feature>
<evidence type="ECO:0000259" key="2">
    <source>
        <dbReference type="Pfam" id="PF17827"/>
    </source>
</evidence>
<dbReference type="RefSeq" id="WP_187022930.1">
    <property type="nucleotide sequence ID" value="NZ_JACOPB010000009.1"/>
</dbReference>
<reference evidence="3 4" key="1">
    <citation type="submission" date="2020-08" db="EMBL/GenBank/DDBJ databases">
        <title>Genome public.</title>
        <authorList>
            <person name="Liu C."/>
            <person name="Sun Q."/>
        </authorList>
    </citation>
    <scope>NUCLEOTIDE SEQUENCE [LARGE SCALE GENOMIC DNA]</scope>
    <source>
        <strain evidence="3 4">NSJ-66</strain>
    </source>
</reference>
<keyword evidence="1" id="KW-0949">S-adenosyl-L-methionine</keyword>
<dbReference type="PROSITE" id="PS00092">
    <property type="entry name" value="N6_MTASE"/>
    <property type="match status" value="1"/>
</dbReference>
<dbReference type="Gene3D" id="1.10.8.10">
    <property type="entry name" value="DNA helicase RuvA subunit, C-terminal domain"/>
    <property type="match status" value="1"/>
</dbReference>
<feature type="binding site" evidence="1">
    <location>
        <begin position="228"/>
        <end position="231"/>
    </location>
    <ligand>
        <name>substrate</name>
    </ligand>
</feature>
<dbReference type="SUPFAM" id="SSF53335">
    <property type="entry name" value="S-adenosyl-L-methionine-dependent methyltransferases"/>
    <property type="match status" value="1"/>
</dbReference>